<evidence type="ECO:0000313" key="3">
    <source>
        <dbReference type="EMBL" id="CUG65243.1"/>
    </source>
</evidence>
<feature type="compositionally biased region" description="Polar residues" evidence="1">
    <location>
        <begin position="111"/>
        <end position="123"/>
    </location>
</feature>
<dbReference type="VEuPathDB" id="TriTrypDB:BSAL_82590"/>
<dbReference type="PANTHER" id="PTHR23253:SF27">
    <property type="entry name" value="MIF4G DOMAIN-CONTAINING PROTEIN"/>
    <property type="match status" value="1"/>
</dbReference>
<dbReference type="InterPro" id="IPR016024">
    <property type="entry name" value="ARM-type_fold"/>
</dbReference>
<dbReference type="Proteomes" id="UP000051952">
    <property type="component" value="Unassembled WGS sequence"/>
</dbReference>
<feature type="compositionally biased region" description="Polar residues" evidence="1">
    <location>
        <begin position="1"/>
        <end position="11"/>
    </location>
</feature>
<evidence type="ECO:0000313" key="4">
    <source>
        <dbReference type="Proteomes" id="UP000051952"/>
    </source>
</evidence>
<feature type="region of interest" description="Disordered" evidence="1">
    <location>
        <begin position="1"/>
        <end position="131"/>
    </location>
</feature>
<dbReference type="OrthoDB" id="514777at2759"/>
<dbReference type="Gene3D" id="1.25.40.180">
    <property type="match status" value="1"/>
</dbReference>
<proteinExistence type="predicted"/>
<reference evidence="4" key="1">
    <citation type="submission" date="2015-09" db="EMBL/GenBank/DDBJ databases">
        <authorList>
            <consortium name="Pathogen Informatics"/>
        </authorList>
    </citation>
    <scope>NUCLEOTIDE SEQUENCE [LARGE SCALE GENOMIC DNA]</scope>
    <source>
        <strain evidence="4">Lake Konstanz</strain>
    </source>
</reference>
<dbReference type="OMA" id="YDVNFLC"/>
<feature type="compositionally biased region" description="Low complexity" evidence="1">
    <location>
        <begin position="51"/>
        <end position="63"/>
    </location>
</feature>
<gene>
    <name evidence="3" type="ORF">BSAL_82590</name>
</gene>
<accession>A0A0S4J374</accession>
<dbReference type="GO" id="GO:0016281">
    <property type="term" value="C:eukaryotic translation initiation factor 4F complex"/>
    <property type="evidence" value="ECO:0007669"/>
    <property type="project" value="TreeGrafter"/>
</dbReference>
<dbReference type="PANTHER" id="PTHR23253">
    <property type="entry name" value="EUKARYOTIC TRANSLATION INITIATION FACTOR 4 GAMMA"/>
    <property type="match status" value="1"/>
</dbReference>
<protein>
    <recommendedName>
        <fullName evidence="2">MIF4G domain-containing protein</fullName>
    </recommendedName>
</protein>
<keyword evidence="4" id="KW-1185">Reference proteome</keyword>
<feature type="domain" description="MIF4G" evidence="2">
    <location>
        <begin position="211"/>
        <end position="440"/>
    </location>
</feature>
<dbReference type="AlphaFoldDB" id="A0A0S4J374"/>
<feature type="region of interest" description="Disordered" evidence="1">
    <location>
        <begin position="480"/>
        <end position="519"/>
    </location>
</feature>
<organism evidence="3 4">
    <name type="scientific">Bodo saltans</name>
    <name type="common">Flagellated protozoan</name>
    <dbReference type="NCBI Taxonomy" id="75058"/>
    <lineage>
        <taxon>Eukaryota</taxon>
        <taxon>Discoba</taxon>
        <taxon>Euglenozoa</taxon>
        <taxon>Kinetoplastea</taxon>
        <taxon>Metakinetoplastina</taxon>
        <taxon>Eubodonida</taxon>
        <taxon>Bodonidae</taxon>
        <taxon>Bodo</taxon>
    </lineage>
</organism>
<feature type="compositionally biased region" description="Low complexity" evidence="1">
    <location>
        <begin position="13"/>
        <end position="28"/>
    </location>
</feature>
<dbReference type="SUPFAM" id="SSF48371">
    <property type="entry name" value="ARM repeat"/>
    <property type="match status" value="1"/>
</dbReference>
<feature type="compositionally biased region" description="Gly residues" evidence="1">
    <location>
        <begin position="489"/>
        <end position="502"/>
    </location>
</feature>
<name>A0A0S4J374_BODSA</name>
<evidence type="ECO:0000256" key="1">
    <source>
        <dbReference type="SAM" id="MobiDB-lite"/>
    </source>
</evidence>
<dbReference type="GO" id="GO:0003729">
    <property type="term" value="F:mRNA binding"/>
    <property type="evidence" value="ECO:0007669"/>
    <property type="project" value="TreeGrafter"/>
</dbReference>
<dbReference type="GO" id="GO:0003743">
    <property type="term" value="F:translation initiation factor activity"/>
    <property type="evidence" value="ECO:0007669"/>
    <property type="project" value="TreeGrafter"/>
</dbReference>
<dbReference type="EMBL" id="CYKH01000919">
    <property type="protein sequence ID" value="CUG65243.1"/>
    <property type="molecule type" value="Genomic_DNA"/>
</dbReference>
<dbReference type="Pfam" id="PF02854">
    <property type="entry name" value="MIF4G"/>
    <property type="match status" value="1"/>
</dbReference>
<feature type="compositionally biased region" description="Low complexity" evidence="1">
    <location>
        <begin position="95"/>
        <end position="110"/>
    </location>
</feature>
<evidence type="ECO:0000259" key="2">
    <source>
        <dbReference type="SMART" id="SM00543"/>
    </source>
</evidence>
<dbReference type="SMART" id="SM00543">
    <property type="entry name" value="MIF4G"/>
    <property type="match status" value="1"/>
</dbReference>
<dbReference type="InterPro" id="IPR003890">
    <property type="entry name" value="MIF4G-like_typ-3"/>
</dbReference>
<sequence>MSIPPRTSSAPLTAGGASAGESTAAPPTRMFAGSKLPFGKAANGGAPLPPHAGGFRGAPPAAGGATGGGSDFFNRSDAKDVSPTTRGFDGFRGGPAAAEAPAAVAAPAPVTTNSTGASPTNASVPDLPDEPLIEFPDDKVYDRRVMMRYRETKDDLPAPIKKFGMDLWSKMSDVSDRPDHMQISRDEMFSSGAHASSSHPTARLIRDRHLHHEVRGILARVTPEKYSVLKDELLALPIRQSDEADIKLVVETFFQKAIRPEDAPYAEFYVRLISDMIQHIGVKDATGTMIRKEIVTQCQAAFENTDSMLVDPESARAEGMDDEEFEMSRKLIKDKNKANINLLGLLFINGLVNERVVTNVLFILLYGPTERRTRRSRHTPADFEVEMFLELLLKIGKKISDHTKKFLDQFISTMTELSSNHPSKRIQFKLQDSLETIHNGFEPLKKRADKGPKKLADFEESLARQKDQQRENVDLQLAANRRHQNGPPQGLGGAQRIGGGGNSVASPTGGVAAPAPPPKTLPSVKEITDALESSPQKGIAEAAALLKELDRPTRREYLVKFMERPMQIIKHRDLRSHISEIFSNLIASNIVNAEDLRKVIQEHVRDFVLERGEHLEQPKYFSSWAELFQAQDQNDAVFTPDLHTSFLKLVVQDENSNIESISKFVAEVQKVCHAQEPRDVSAKRFRILPTLLLHRPNPEVIEEFDEELDEETRESNQDVLQQVSDPEVDFYTSLYNDESGPELLNTVSKAADRANITYSSKIICAIFCYVRFDCAFVCQQRKLTDVLKKFLGFTNSKGPVEIAWLGEVYATWRDLDRMPQNGLTTFVQWLVDSSIVSSASLSTFISELNKLGGEYEQDTQTLRSVIPSK</sequence>